<evidence type="ECO:0000313" key="9">
    <source>
        <dbReference type="EMBL" id="KAE9112832.1"/>
    </source>
</evidence>
<evidence type="ECO:0000313" key="8">
    <source>
        <dbReference type="EMBL" id="KAE8938455.1"/>
    </source>
</evidence>
<dbReference type="EMBL" id="QXFZ01000535">
    <property type="protein sequence ID" value="KAE9112832.1"/>
    <property type="molecule type" value="Genomic_DNA"/>
</dbReference>
<reference evidence="12 13" key="1">
    <citation type="submission" date="2018-08" db="EMBL/GenBank/DDBJ databases">
        <title>Genomic investigation of the strawberry pathogen Phytophthora fragariae indicates pathogenicity is determined by transcriptional variation in three key races.</title>
        <authorList>
            <person name="Adams T.M."/>
            <person name="Armitage A.D."/>
            <person name="Sobczyk M.K."/>
            <person name="Bates H.J."/>
            <person name="Dunwell J.M."/>
            <person name="Nellist C.F."/>
            <person name="Harrison R.J."/>
        </authorList>
    </citation>
    <scope>NUCLEOTIDE SEQUENCE [LARGE SCALE GENOMIC DNA]</scope>
    <source>
        <strain evidence="10 13">BC-1</strain>
        <strain evidence="9 14">NOV-71</strain>
        <strain evidence="11 15">NOV-77</strain>
        <strain evidence="8 12">NOV-9</strain>
    </source>
</reference>
<dbReference type="EMBL" id="QXGF01000557">
    <property type="protein sequence ID" value="KAE8938455.1"/>
    <property type="molecule type" value="Genomic_DNA"/>
</dbReference>
<dbReference type="Proteomes" id="UP000440367">
    <property type="component" value="Unassembled WGS sequence"/>
</dbReference>
<comment type="similarity">
    <text evidence="2">Belongs to the HSBP1 family.</text>
</comment>
<evidence type="ECO:0000313" key="10">
    <source>
        <dbReference type="EMBL" id="KAE9232903.1"/>
    </source>
</evidence>
<dbReference type="Proteomes" id="UP000441208">
    <property type="component" value="Unassembled WGS sequence"/>
</dbReference>
<dbReference type="GO" id="GO:0003714">
    <property type="term" value="F:transcription corepressor activity"/>
    <property type="evidence" value="ECO:0007669"/>
    <property type="project" value="InterPro"/>
</dbReference>
<dbReference type="Pfam" id="PF06825">
    <property type="entry name" value="HSBP1"/>
    <property type="match status" value="2"/>
</dbReference>
<dbReference type="GO" id="GO:0070370">
    <property type="term" value="P:cellular heat acclimation"/>
    <property type="evidence" value="ECO:0007669"/>
    <property type="project" value="TreeGrafter"/>
</dbReference>
<dbReference type="PANTHER" id="PTHR19424">
    <property type="entry name" value="HEAT SHOCK FACTOR BINDING PROTEIN 1"/>
    <property type="match status" value="1"/>
</dbReference>
<dbReference type="Proteomes" id="UP000429523">
    <property type="component" value="Unassembled WGS sequence"/>
</dbReference>
<evidence type="ECO:0000256" key="7">
    <source>
        <dbReference type="SAM" id="MobiDB-lite"/>
    </source>
</evidence>
<dbReference type="Proteomes" id="UP000486351">
    <property type="component" value="Unassembled WGS sequence"/>
</dbReference>
<evidence type="ECO:0000256" key="3">
    <source>
        <dbReference type="ARBA" id="ARBA00023242"/>
    </source>
</evidence>
<dbReference type="FunFam" id="1.20.5.430:FF:000002">
    <property type="entry name" value="Heat shock factor-binding protein 1"/>
    <property type="match status" value="1"/>
</dbReference>
<protein>
    <recommendedName>
        <fullName evidence="6">Heat shock factor-binding protein 1</fullName>
    </recommendedName>
</protein>
<comment type="caution">
    <text evidence="8">The sequence shown here is derived from an EMBL/GenBank/DDBJ whole genome shotgun (WGS) entry which is preliminary data.</text>
</comment>
<evidence type="ECO:0000313" key="12">
    <source>
        <dbReference type="Proteomes" id="UP000429523"/>
    </source>
</evidence>
<dbReference type="AlphaFoldDB" id="A0A6A3EYF6"/>
<organism evidence="8 12">
    <name type="scientific">Phytophthora fragariae</name>
    <dbReference type="NCBI Taxonomy" id="53985"/>
    <lineage>
        <taxon>Eukaryota</taxon>
        <taxon>Sar</taxon>
        <taxon>Stramenopiles</taxon>
        <taxon>Oomycota</taxon>
        <taxon>Peronosporomycetes</taxon>
        <taxon>Peronosporales</taxon>
        <taxon>Peronosporaceae</taxon>
        <taxon>Phytophthora</taxon>
    </lineage>
</organism>
<dbReference type="EMBL" id="QXFY01000492">
    <property type="protein sequence ID" value="KAE9342825.1"/>
    <property type="molecule type" value="Genomic_DNA"/>
</dbReference>
<comment type="subunit">
    <text evidence="5">Homohexamer. Associates with heptad repeats of HSF1 trimers and probably also HSF1 monomers, and with HSP70. Association with HSF1 trimers and HSP70 coincides with attenuation of heat shock response and the conversion of HSF1 trimer to monomer.</text>
</comment>
<dbReference type="PANTHER" id="PTHR19424:SF0">
    <property type="entry name" value="HEAT SHOCK FACTOR BINDING PROTEIN 1"/>
    <property type="match status" value="1"/>
</dbReference>
<keyword evidence="3" id="KW-0539">Nucleus</keyword>
<evidence type="ECO:0000256" key="2">
    <source>
        <dbReference type="ARBA" id="ARBA00006349"/>
    </source>
</evidence>
<sequence length="118" mass="12527">MSSSDAAKNAGANAASNAPAGGPTDAQDLTVFVQSLLEQMQSRFAQMSDAIIGRNILFNSLHVAFPDCFLLDEMGSRIDELEKSIGDLMEQTNEDGSDKNQEPAANETSTAKDKGESV</sequence>
<dbReference type="InterPro" id="IPR009643">
    <property type="entry name" value="HS1-bd"/>
</dbReference>
<accession>A0A6A3EYF6</accession>
<evidence type="ECO:0000256" key="1">
    <source>
        <dbReference type="ARBA" id="ARBA00004123"/>
    </source>
</evidence>
<gene>
    <name evidence="10" type="ORF">PF002_g12240</name>
    <name evidence="9" type="ORF">PF007_g10957</name>
    <name evidence="11" type="ORF">PF008_g9983</name>
    <name evidence="8" type="ORF">PF009_g11667</name>
</gene>
<evidence type="ECO:0000313" key="11">
    <source>
        <dbReference type="EMBL" id="KAE9342825.1"/>
    </source>
</evidence>
<evidence type="ECO:0000313" key="13">
    <source>
        <dbReference type="Proteomes" id="UP000440367"/>
    </source>
</evidence>
<evidence type="ECO:0000256" key="6">
    <source>
        <dbReference type="ARBA" id="ARBA00039223"/>
    </source>
</evidence>
<feature type="region of interest" description="Disordered" evidence="7">
    <location>
        <begin position="1"/>
        <end position="26"/>
    </location>
</feature>
<comment type="function">
    <text evidence="4">Negative regulator of the heat shock response. Negatively affects HSF1 DNA-binding activity. May have a role in the suppression of the activation of the stress response during the aging process.</text>
</comment>
<evidence type="ECO:0000313" key="14">
    <source>
        <dbReference type="Proteomes" id="UP000441208"/>
    </source>
</evidence>
<dbReference type="GO" id="GO:0005829">
    <property type="term" value="C:cytosol"/>
    <property type="evidence" value="ECO:0007669"/>
    <property type="project" value="TreeGrafter"/>
</dbReference>
<feature type="region of interest" description="Disordered" evidence="7">
    <location>
        <begin position="83"/>
        <end position="118"/>
    </location>
</feature>
<dbReference type="Gene3D" id="1.20.5.430">
    <property type="match status" value="1"/>
</dbReference>
<proteinExistence type="inferred from homology"/>
<feature type="compositionally biased region" description="Low complexity" evidence="7">
    <location>
        <begin position="1"/>
        <end position="22"/>
    </location>
</feature>
<name>A0A6A3EYF6_9STRA</name>
<comment type="subcellular location">
    <subcellularLocation>
        <location evidence="1">Nucleus</location>
    </subcellularLocation>
</comment>
<evidence type="ECO:0000313" key="15">
    <source>
        <dbReference type="Proteomes" id="UP000486351"/>
    </source>
</evidence>
<evidence type="ECO:0000256" key="5">
    <source>
        <dbReference type="ARBA" id="ARBA00038772"/>
    </source>
</evidence>
<evidence type="ECO:0000256" key="4">
    <source>
        <dbReference type="ARBA" id="ARBA00037689"/>
    </source>
</evidence>
<dbReference type="EMBL" id="QXGD01000584">
    <property type="protein sequence ID" value="KAE9232903.1"/>
    <property type="molecule type" value="Genomic_DNA"/>
</dbReference>
<dbReference type="GO" id="GO:0005634">
    <property type="term" value="C:nucleus"/>
    <property type="evidence" value="ECO:0007669"/>
    <property type="project" value="UniProtKB-SubCell"/>
</dbReference>